<comment type="caution">
    <text evidence="5">The sequence shown here is derived from an EMBL/GenBank/DDBJ whole genome shotgun (WGS) entry which is preliminary data.</text>
</comment>
<dbReference type="Pfam" id="PF25603">
    <property type="entry name" value="SPT23_MGA2_DBD"/>
    <property type="match status" value="1"/>
</dbReference>
<dbReference type="PANTHER" id="PTHR23335:SF1">
    <property type="entry name" value="CALMODULIN-BINDING TRANSCRIPTION ACTIVATOR, ISOFORM F"/>
    <property type="match status" value="1"/>
</dbReference>
<evidence type="ECO:0000313" key="6">
    <source>
        <dbReference type="Proteomes" id="UP000193648"/>
    </source>
</evidence>
<feature type="compositionally biased region" description="Basic and acidic residues" evidence="3">
    <location>
        <begin position="289"/>
        <end position="299"/>
    </location>
</feature>
<dbReference type="InterPro" id="IPR057962">
    <property type="entry name" value="SPT23_MGA2_DBD"/>
</dbReference>
<dbReference type="InterPro" id="IPR036770">
    <property type="entry name" value="Ankyrin_rpt-contain_sf"/>
</dbReference>
<feature type="compositionally biased region" description="Low complexity" evidence="3">
    <location>
        <begin position="724"/>
        <end position="734"/>
    </location>
</feature>
<dbReference type="GO" id="GO:0005634">
    <property type="term" value="C:nucleus"/>
    <property type="evidence" value="ECO:0007669"/>
    <property type="project" value="TreeGrafter"/>
</dbReference>
<dbReference type="SMART" id="SM00429">
    <property type="entry name" value="IPT"/>
    <property type="match status" value="1"/>
</dbReference>
<dbReference type="InterPro" id="IPR002909">
    <property type="entry name" value="IPT_dom"/>
</dbReference>
<dbReference type="STRING" id="64571.A0A1Y2GKQ5"/>
<proteinExistence type="predicted"/>
<feature type="region of interest" description="Disordered" evidence="3">
    <location>
        <begin position="271"/>
        <end position="340"/>
    </location>
</feature>
<keyword evidence="1 2" id="KW-0040">ANK repeat</keyword>
<name>A0A1Y2GKQ5_9FUNG</name>
<sequence length="904" mass="99869">MPPYTAVASIPRHLALGQNGSSDPSSPQQCESPFDTQMDHLKYAQFSASETLKVGMERAFDPISKYRLNVKTHVFKKEQQEYVPTRSDERLRIETIVYAEISIVDQEKGSMVRQYDYLRLPRNLFLALPEKIMYPQDMASKRILSVSAAVMCPSNDWKVEEEACVRCSRRMSAKLEENECRIMHILPELYRTEDGDALVNFRSGVANIQFKINCYCGHKKEKEGFVVRFEALSDSSIASHATTPLMFYHQNKNRMAARALAAAARTQRKAEKLRQQQEYARARSVIKSVSEKSKREPRSRGRPPKNIPAGQSHQAHQLQPHQQHHQLPSPSSSLMSSPGGYSVSPILHDSINHTDGSFPATSLSLSGPMMPLFAEQSHECVANVPQQLLVQQQPIATISHMTPNSGPTRGGTLVTIHGSDFTVGEMMYVCFGEIFVPVIPQHSQMLECFTPAWMRAETVPVFALRSDAPTSLLSQSTFTYVDDNEKELIKLALQRVMTIAAHMEGSLDTVRERANELAAWSDILGTVSSLDGSLDLPTSVSSTFPSTSFNSTQGSPFTNLETMILESLKLTDSSMSRHTDGLSTCTSTGHTMLHLAVILHLEQLVKDLLSRGIDACAKDKNGLTAIDLARLFKNQSMMDILSATKHKQDDEDENNKIHHHNGLDSFDLPRFRHLKLLTITKNRGSGDPHMSLEWTGFDQTKHHTTSSANNAHATPLESREYLVQQRQQQQQQQRSDGAMALASTISDIAQSASTARHIEAGAIASKTIGQNHDQSLHERQQDIYGADKTASPGLAAHGGEAGCNVVVARRGSNDNSRLLDGSTQQAVVQSSRYDVESEPALYLGGQPVVLYHHCPTSSTALSNSRQERENNESFNHIESHAGPSNASKSDDSGLDGEGDDSASV</sequence>
<dbReference type="OrthoDB" id="341259at2759"/>
<feature type="compositionally biased region" description="Basic and acidic residues" evidence="3">
    <location>
        <begin position="865"/>
        <end position="879"/>
    </location>
</feature>
<dbReference type="AlphaFoldDB" id="A0A1Y2GKQ5"/>
<dbReference type="PANTHER" id="PTHR23335">
    <property type="entry name" value="CALMODULIN-BINDING TRANSCRIPTION ACTIVATOR CAMTA"/>
    <property type="match status" value="1"/>
</dbReference>
<dbReference type="GO" id="GO:0006357">
    <property type="term" value="P:regulation of transcription by RNA polymerase II"/>
    <property type="evidence" value="ECO:0007669"/>
    <property type="project" value="TreeGrafter"/>
</dbReference>
<dbReference type="GO" id="GO:0003712">
    <property type="term" value="F:transcription coregulator activity"/>
    <property type="evidence" value="ECO:0007669"/>
    <property type="project" value="TreeGrafter"/>
</dbReference>
<dbReference type="CDD" id="cd00102">
    <property type="entry name" value="IPT"/>
    <property type="match status" value="1"/>
</dbReference>
<organism evidence="5 6">
    <name type="scientific">Lobosporangium transversale</name>
    <dbReference type="NCBI Taxonomy" id="64571"/>
    <lineage>
        <taxon>Eukaryota</taxon>
        <taxon>Fungi</taxon>
        <taxon>Fungi incertae sedis</taxon>
        <taxon>Mucoromycota</taxon>
        <taxon>Mortierellomycotina</taxon>
        <taxon>Mortierellomycetes</taxon>
        <taxon>Mortierellales</taxon>
        <taxon>Mortierellaceae</taxon>
        <taxon>Lobosporangium</taxon>
    </lineage>
</organism>
<keyword evidence="6" id="KW-1185">Reference proteome</keyword>
<accession>A0A1Y2GKQ5</accession>
<dbReference type="SUPFAM" id="SSF81296">
    <property type="entry name" value="E set domains"/>
    <property type="match status" value="1"/>
</dbReference>
<dbReference type="InterPro" id="IPR002110">
    <property type="entry name" value="Ankyrin_rpt"/>
</dbReference>
<evidence type="ECO:0000256" key="1">
    <source>
        <dbReference type="ARBA" id="ARBA00023043"/>
    </source>
</evidence>
<feature type="compositionally biased region" description="Acidic residues" evidence="3">
    <location>
        <begin position="892"/>
        <end position="904"/>
    </location>
</feature>
<dbReference type="Pfam" id="PF01833">
    <property type="entry name" value="TIG"/>
    <property type="match status" value="1"/>
</dbReference>
<feature type="repeat" description="ANK" evidence="2">
    <location>
        <begin position="588"/>
        <end position="620"/>
    </location>
</feature>
<dbReference type="Gene3D" id="1.25.40.20">
    <property type="entry name" value="Ankyrin repeat-containing domain"/>
    <property type="match status" value="1"/>
</dbReference>
<feature type="domain" description="IPT/TIG" evidence="4">
    <location>
        <begin position="395"/>
        <end position="481"/>
    </location>
</feature>
<dbReference type="Gene3D" id="2.60.40.10">
    <property type="entry name" value="Immunoglobulins"/>
    <property type="match status" value="1"/>
</dbReference>
<dbReference type="InterPro" id="IPR013783">
    <property type="entry name" value="Ig-like_fold"/>
</dbReference>
<dbReference type="EMBL" id="MCFF01000022">
    <property type="protein sequence ID" value="ORZ13885.1"/>
    <property type="molecule type" value="Genomic_DNA"/>
</dbReference>
<evidence type="ECO:0000313" key="5">
    <source>
        <dbReference type="EMBL" id="ORZ13885.1"/>
    </source>
</evidence>
<gene>
    <name evidence="5" type="ORF">BCR41DRAFT_422777</name>
</gene>
<dbReference type="Proteomes" id="UP000193648">
    <property type="component" value="Unassembled WGS sequence"/>
</dbReference>
<dbReference type="GO" id="GO:0003690">
    <property type="term" value="F:double-stranded DNA binding"/>
    <property type="evidence" value="ECO:0007669"/>
    <property type="project" value="TreeGrafter"/>
</dbReference>
<evidence type="ECO:0000256" key="3">
    <source>
        <dbReference type="SAM" id="MobiDB-lite"/>
    </source>
</evidence>
<dbReference type="RefSeq" id="XP_021880669.1">
    <property type="nucleotide sequence ID" value="XM_022030200.1"/>
</dbReference>
<evidence type="ECO:0000259" key="4">
    <source>
        <dbReference type="SMART" id="SM00429"/>
    </source>
</evidence>
<evidence type="ECO:0000256" key="2">
    <source>
        <dbReference type="PROSITE-ProRule" id="PRU00023"/>
    </source>
</evidence>
<feature type="region of interest" description="Disordered" evidence="3">
    <location>
        <begin position="720"/>
        <end position="739"/>
    </location>
</feature>
<dbReference type="PROSITE" id="PS50297">
    <property type="entry name" value="ANK_REP_REGION"/>
    <property type="match status" value="1"/>
</dbReference>
<dbReference type="GeneID" id="33572042"/>
<dbReference type="InParanoid" id="A0A1Y2GKQ5"/>
<dbReference type="InterPro" id="IPR014756">
    <property type="entry name" value="Ig_E-set"/>
</dbReference>
<feature type="region of interest" description="Disordered" evidence="3">
    <location>
        <begin position="858"/>
        <end position="904"/>
    </location>
</feature>
<feature type="compositionally biased region" description="Low complexity" evidence="3">
    <location>
        <begin position="311"/>
        <end position="338"/>
    </location>
</feature>
<dbReference type="SUPFAM" id="SSF48403">
    <property type="entry name" value="Ankyrin repeat"/>
    <property type="match status" value="1"/>
</dbReference>
<dbReference type="PROSITE" id="PS50088">
    <property type="entry name" value="ANK_REPEAT"/>
    <property type="match status" value="1"/>
</dbReference>
<protein>
    <recommendedName>
        <fullName evidence="4">IPT/TIG domain-containing protein</fullName>
    </recommendedName>
</protein>
<reference evidence="5 6" key="1">
    <citation type="submission" date="2016-07" db="EMBL/GenBank/DDBJ databases">
        <title>Pervasive Adenine N6-methylation of Active Genes in Fungi.</title>
        <authorList>
            <consortium name="DOE Joint Genome Institute"/>
            <person name="Mondo S.J."/>
            <person name="Dannebaum R.O."/>
            <person name="Kuo R.C."/>
            <person name="Labutti K."/>
            <person name="Haridas S."/>
            <person name="Kuo A."/>
            <person name="Salamov A."/>
            <person name="Ahrendt S.R."/>
            <person name="Lipzen A."/>
            <person name="Sullivan W."/>
            <person name="Andreopoulos W.B."/>
            <person name="Clum A."/>
            <person name="Lindquist E."/>
            <person name="Daum C."/>
            <person name="Ramamoorthy G.K."/>
            <person name="Gryganskyi A."/>
            <person name="Culley D."/>
            <person name="Magnuson J.K."/>
            <person name="James T.Y."/>
            <person name="O'Malley M.A."/>
            <person name="Stajich J.E."/>
            <person name="Spatafora J.W."/>
            <person name="Visel A."/>
            <person name="Grigoriev I.V."/>
        </authorList>
    </citation>
    <scope>NUCLEOTIDE SEQUENCE [LARGE SCALE GENOMIC DNA]</scope>
    <source>
        <strain evidence="5 6">NRRL 3116</strain>
    </source>
</reference>